<gene>
    <name evidence="4" type="ORF">N0F65_006270</name>
</gene>
<dbReference type="GO" id="GO:0000226">
    <property type="term" value="P:microtubule cytoskeleton organization"/>
    <property type="evidence" value="ECO:0007669"/>
    <property type="project" value="TreeGrafter"/>
</dbReference>
<reference evidence="4" key="2">
    <citation type="journal article" date="2023" name="Microbiol Resour">
        <title>Decontamination and Annotation of the Draft Genome Sequence of the Oomycete Lagenidium giganteum ARSEF 373.</title>
        <authorList>
            <person name="Morgan W.R."/>
            <person name="Tartar A."/>
        </authorList>
    </citation>
    <scope>NUCLEOTIDE SEQUENCE</scope>
    <source>
        <strain evidence="4">ARSEF 373</strain>
    </source>
</reference>
<keyword evidence="3" id="KW-0106">Calcium</keyword>
<evidence type="ECO:0000313" key="5">
    <source>
        <dbReference type="Proteomes" id="UP001146120"/>
    </source>
</evidence>
<comment type="subcellular location">
    <subcellularLocation>
        <location evidence="1">Cytoplasm</location>
    </subcellularLocation>
</comment>
<name>A0AAV2Z626_9STRA</name>
<evidence type="ECO:0000256" key="1">
    <source>
        <dbReference type="ARBA" id="ARBA00004496"/>
    </source>
</evidence>
<dbReference type="AlphaFoldDB" id="A0AAV2Z626"/>
<dbReference type="PANTHER" id="PTHR12085">
    <property type="entry name" value="SERINE/THREONINE-PROTEIN PHOSPHATASE 2A REGULATORY SUBUNIT B'' SUBUNIT GAMMA"/>
    <property type="match status" value="1"/>
</dbReference>
<reference evidence="4" key="1">
    <citation type="submission" date="2022-11" db="EMBL/GenBank/DDBJ databases">
        <authorList>
            <person name="Morgan W.R."/>
            <person name="Tartar A."/>
        </authorList>
    </citation>
    <scope>NUCLEOTIDE SEQUENCE</scope>
    <source>
        <strain evidence="4">ARSEF 373</strain>
    </source>
</reference>
<dbReference type="GO" id="GO:0035303">
    <property type="term" value="P:regulation of dephosphorylation"/>
    <property type="evidence" value="ECO:0007669"/>
    <property type="project" value="InterPro"/>
</dbReference>
<dbReference type="GO" id="GO:0005737">
    <property type="term" value="C:cytoplasm"/>
    <property type="evidence" value="ECO:0007669"/>
    <property type="project" value="UniProtKB-SubCell"/>
</dbReference>
<dbReference type="EMBL" id="DAKRPA010000055">
    <property type="protein sequence ID" value="DBA01009.1"/>
    <property type="molecule type" value="Genomic_DNA"/>
</dbReference>
<evidence type="ECO:0008006" key="6">
    <source>
        <dbReference type="Google" id="ProtNLM"/>
    </source>
</evidence>
<dbReference type="Gene3D" id="1.10.238.10">
    <property type="entry name" value="EF-hand"/>
    <property type="match status" value="1"/>
</dbReference>
<dbReference type="Proteomes" id="UP001146120">
    <property type="component" value="Unassembled WGS sequence"/>
</dbReference>
<dbReference type="SUPFAM" id="SSF47473">
    <property type="entry name" value="EF-hand"/>
    <property type="match status" value="1"/>
</dbReference>
<keyword evidence="5" id="KW-1185">Reference proteome</keyword>
<evidence type="ECO:0000313" key="4">
    <source>
        <dbReference type="EMBL" id="DBA01009.1"/>
    </source>
</evidence>
<dbReference type="GO" id="GO:0005819">
    <property type="term" value="C:spindle"/>
    <property type="evidence" value="ECO:0007669"/>
    <property type="project" value="TreeGrafter"/>
</dbReference>
<protein>
    <recommendedName>
        <fullName evidence="6">Calmodulin</fullName>
    </recommendedName>
</protein>
<dbReference type="GO" id="GO:0030865">
    <property type="term" value="P:cortical cytoskeleton organization"/>
    <property type="evidence" value="ECO:0007669"/>
    <property type="project" value="TreeGrafter"/>
</dbReference>
<evidence type="ECO:0000256" key="2">
    <source>
        <dbReference type="ARBA" id="ARBA00022490"/>
    </source>
</evidence>
<dbReference type="InterPro" id="IPR018247">
    <property type="entry name" value="EF_Hand_1_Ca_BS"/>
</dbReference>
<keyword evidence="2" id="KW-0963">Cytoplasm</keyword>
<proteinExistence type="predicted"/>
<sequence length="335" mass="39091">MGISHERLLAETPKLTNYQRALLRKTFTKTGVLVVDRMLENFESLFLSFDDFEAISRAAPATARRLLTPQVFLMVSIASTRMVTLDAAQEDFVDYYVLICTRRLLLPHDFKKAQGKLSIDDLSECKVLHTFLQLTDSQVANWFAVDTNVFHPTTARYVHRQYVQLDRDKNGMISADEMLEYGKKRAFNPEAQRPTYDLTSVFVRQVFSEVITFAPHDELDYKGYIDFTLLMMDKSSLASLRFFWNVLDFRKQGFLDAFSLDFFLRDLVLKIREHDEDERVDPTRLRTEIFDLVAPRHPLRITWEDLKQCKLAHSVVRLLVDYVTFRAYEDAGGHF</sequence>
<accession>A0AAV2Z626</accession>
<dbReference type="PANTHER" id="PTHR12085:SF3">
    <property type="entry name" value="SERINE_THREONINE-PROTEIN PHOSPHATASE 2A REGULATORY SUBUNIT B'' SUBUNIT GAMMA"/>
    <property type="match status" value="1"/>
</dbReference>
<dbReference type="PROSITE" id="PS00018">
    <property type="entry name" value="EF_HAND_1"/>
    <property type="match status" value="1"/>
</dbReference>
<evidence type="ECO:0000256" key="3">
    <source>
        <dbReference type="ARBA" id="ARBA00022837"/>
    </source>
</evidence>
<comment type="caution">
    <text evidence="4">The sequence shown here is derived from an EMBL/GenBank/DDBJ whole genome shotgun (WGS) entry which is preliminary data.</text>
</comment>
<organism evidence="4 5">
    <name type="scientific">Lagenidium giganteum</name>
    <dbReference type="NCBI Taxonomy" id="4803"/>
    <lineage>
        <taxon>Eukaryota</taxon>
        <taxon>Sar</taxon>
        <taxon>Stramenopiles</taxon>
        <taxon>Oomycota</taxon>
        <taxon>Peronosporomycetes</taxon>
        <taxon>Pythiales</taxon>
        <taxon>Pythiaceae</taxon>
    </lineage>
</organism>
<dbReference type="InterPro" id="IPR011992">
    <property type="entry name" value="EF-hand-dom_pair"/>
</dbReference>
<dbReference type="InterPro" id="IPR039865">
    <property type="entry name" value="PPP2R3C"/>
</dbReference>